<sequence>MRREGELRTKIQEAVTQMERFKTKKLLVYYGGHDQALSEMQTVIRDRGFVLEDEIMRAVELRGLQHVCIIVILDTCRDEAYGRFESEEVPGPDETNLYVFVNFCKYGETLPDSGLVPAALIYLMQAQAKCSVPDFPNRLDTLLHHLTVGRLKMELTELRGVHALHDMFPLECLQKELPWERENVKVLEEAHVIALRKSFCLWGCLDLLVDQEVSFIVDEAGEQPEEADFNENFYGDLQCKIEQLRRIGKTFHDR</sequence>
<dbReference type="EMBL" id="CAUJNA010003046">
    <property type="protein sequence ID" value="CAJ1395071.1"/>
    <property type="molecule type" value="Genomic_DNA"/>
</dbReference>
<comment type="caution">
    <text evidence="1">The sequence shown here is derived from an EMBL/GenBank/DDBJ whole genome shotgun (WGS) entry which is preliminary data.</text>
</comment>
<accession>A0AA36IY84</accession>
<keyword evidence="2" id="KW-1185">Reference proteome</keyword>
<evidence type="ECO:0000313" key="1">
    <source>
        <dbReference type="EMBL" id="CAJ1395071.1"/>
    </source>
</evidence>
<name>A0AA36IY84_9DINO</name>
<reference evidence="1" key="1">
    <citation type="submission" date="2023-08" db="EMBL/GenBank/DDBJ databases">
        <authorList>
            <person name="Chen Y."/>
            <person name="Shah S."/>
            <person name="Dougan E. K."/>
            <person name="Thang M."/>
            <person name="Chan C."/>
        </authorList>
    </citation>
    <scope>NUCLEOTIDE SEQUENCE</scope>
</reference>
<organism evidence="1 2">
    <name type="scientific">Effrenium voratum</name>
    <dbReference type="NCBI Taxonomy" id="2562239"/>
    <lineage>
        <taxon>Eukaryota</taxon>
        <taxon>Sar</taxon>
        <taxon>Alveolata</taxon>
        <taxon>Dinophyceae</taxon>
        <taxon>Suessiales</taxon>
        <taxon>Symbiodiniaceae</taxon>
        <taxon>Effrenium</taxon>
    </lineage>
</organism>
<evidence type="ECO:0000313" key="2">
    <source>
        <dbReference type="Proteomes" id="UP001178507"/>
    </source>
</evidence>
<dbReference type="Proteomes" id="UP001178507">
    <property type="component" value="Unassembled WGS sequence"/>
</dbReference>
<dbReference type="AlphaFoldDB" id="A0AA36IY84"/>
<proteinExistence type="predicted"/>
<protein>
    <submittedName>
        <fullName evidence="1">Uncharacterized protein</fullName>
    </submittedName>
</protein>
<gene>
    <name evidence="1" type="ORF">EVOR1521_LOCUS19592</name>
</gene>